<evidence type="ECO:0000256" key="6">
    <source>
        <dbReference type="ARBA" id="ARBA00022908"/>
    </source>
</evidence>
<evidence type="ECO:0000256" key="3">
    <source>
        <dbReference type="ARBA" id="ARBA00022759"/>
    </source>
</evidence>
<dbReference type="InterPro" id="IPR012337">
    <property type="entry name" value="RNaseH-like_sf"/>
</dbReference>
<proteinExistence type="predicted"/>
<dbReference type="InterPro" id="IPR013103">
    <property type="entry name" value="RVT_2"/>
</dbReference>
<dbReference type="GO" id="GO:0015074">
    <property type="term" value="P:DNA integration"/>
    <property type="evidence" value="ECO:0007669"/>
    <property type="project" value="UniProtKB-KW"/>
</dbReference>
<keyword evidence="4" id="KW-0378">Hydrolase</keyword>
<keyword evidence="6" id="KW-0229">DNA integration</keyword>
<dbReference type="EMBL" id="BKCJ010008263">
    <property type="protein sequence ID" value="GEU81360.1"/>
    <property type="molecule type" value="Genomic_DNA"/>
</dbReference>
<feature type="compositionally biased region" description="Polar residues" evidence="12">
    <location>
        <begin position="1524"/>
        <end position="1534"/>
    </location>
</feature>
<reference evidence="15" key="1">
    <citation type="journal article" date="2019" name="Sci. Rep.">
        <title>Draft genome of Tanacetum cinerariifolium, the natural source of mosquito coil.</title>
        <authorList>
            <person name="Yamashiro T."/>
            <person name="Shiraishi A."/>
            <person name="Satake H."/>
            <person name="Nakayama K."/>
        </authorList>
    </citation>
    <scope>NUCLEOTIDE SEQUENCE</scope>
</reference>
<dbReference type="InterPro" id="IPR039537">
    <property type="entry name" value="Retrotran_Ty1/copia-like"/>
</dbReference>
<comment type="caution">
    <text evidence="15">The sequence shown here is derived from an EMBL/GenBank/DDBJ whole genome shotgun (WGS) entry which is preliminary data.</text>
</comment>
<keyword evidence="8" id="KW-0548">Nucleotidyltransferase</keyword>
<evidence type="ECO:0000256" key="5">
    <source>
        <dbReference type="ARBA" id="ARBA00022842"/>
    </source>
</evidence>
<evidence type="ECO:0000256" key="11">
    <source>
        <dbReference type="SAM" id="Coils"/>
    </source>
</evidence>
<keyword evidence="2" id="KW-0479">Metal-binding</keyword>
<evidence type="ECO:0000256" key="8">
    <source>
        <dbReference type="ARBA" id="ARBA00022932"/>
    </source>
</evidence>
<dbReference type="InterPro" id="IPR036397">
    <property type="entry name" value="RNaseH_sf"/>
</dbReference>
<dbReference type="GO" id="GO:0046872">
    <property type="term" value="F:metal ion binding"/>
    <property type="evidence" value="ECO:0007669"/>
    <property type="project" value="UniProtKB-KW"/>
</dbReference>
<evidence type="ECO:0000259" key="13">
    <source>
        <dbReference type="Pfam" id="PF07727"/>
    </source>
</evidence>
<dbReference type="GO" id="GO:0004519">
    <property type="term" value="F:endonuclease activity"/>
    <property type="evidence" value="ECO:0007669"/>
    <property type="project" value="UniProtKB-KW"/>
</dbReference>
<dbReference type="GO" id="GO:0003887">
    <property type="term" value="F:DNA-directed DNA polymerase activity"/>
    <property type="evidence" value="ECO:0007669"/>
    <property type="project" value="UniProtKB-KW"/>
</dbReference>
<protein>
    <submittedName>
        <fullName evidence="15">Retrovirus-related Pol polyprotein from transposon TNT 1-94</fullName>
    </submittedName>
</protein>
<keyword evidence="7" id="KW-0695">RNA-directed DNA polymerase</keyword>
<accession>A0A6L2N5E6</accession>
<keyword evidence="1" id="KW-0540">Nuclease</keyword>
<feature type="coiled-coil region" evidence="11">
    <location>
        <begin position="564"/>
        <end position="625"/>
    </location>
</feature>
<dbReference type="GO" id="GO:0016787">
    <property type="term" value="F:hydrolase activity"/>
    <property type="evidence" value="ECO:0007669"/>
    <property type="project" value="UniProtKB-KW"/>
</dbReference>
<feature type="region of interest" description="Disordered" evidence="12">
    <location>
        <begin position="1491"/>
        <end position="1535"/>
    </location>
</feature>
<keyword evidence="8" id="KW-0239">DNA-directed DNA polymerase</keyword>
<feature type="domain" description="Retroviral polymerase SH3-like" evidence="14">
    <location>
        <begin position="1375"/>
        <end position="1428"/>
    </location>
</feature>
<evidence type="ECO:0000256" key="9">
    <source>
        <dbReference type="ARBA" id="ARBA00023172"/>
    </source>
</evidence>
<feature type="domain" description="Reverse transcriptase Ty1/copia-type" evidence="13">
    <location>
        <begin position="925"/>
        <end position="1040"/>
    </location>
</feature>
<evidence type="ECO:0000256" key="10">
    <source>
        <dbReference type="ARBA" id="ARBA00023268"/>
    </source>
</evidence>
<feature type="domain" description="Reverse transcriptase Ty1/copia-type" evidence="13">
    <location>
        <begin position="1582"/>
        <end position="1659"/>
    </location>
</feature>
<evidence type="ECO:0000256" key="1">
    <source>
        <dbReference type="ARBA" id="ARBA00022722"/>
    </source>
</evidence>
<gene>
    <name evidence="15" type="ORF">Tci_053338</name>
</gene>
<name>A0A6L2N5E6_TANCI</name>
<dbReference type="Gene3D" id="3.30.420.10">
    <property type="entry name" value="Ribonuclease H-like superfamily/Ribonuclease H"/>
    <property type="match status" value="1"/>
</dbReference>
<sequence>MANLLEDIQCVGFDTRSPMLDRTDFASWQQRIRLYCRGKENGVNILKSIDEGPYQMGTAREPLAEGTEGAPHLGPERPRVYSDLSSEEKDRYNADIRATNILLQGLPKDIYTLINHYTDAKYIWDNLNSKFVNNMLPEWGRFVTAVKLNRGLRDSNYDQLFHNTLLTTLTLTRVSPPTENLIENLTNTLALLTQSYKTFLPQTNNQLQMSSNARNQAIVQGGRVVVQNVQGAHSKELHSTKATIELRILQRQDVADAGSREWSSFGRIAAIAEDCDTFDSDMDEAPTVQTLFMANLSSADPVINEAGPSYDLDILSKVQDHDHYQDAVCAHHEEHAMHDNAQLNHDVDSHADYTSDSNMIPYDQYIKDNTVPVVHSNISSIPNDAFMMIYNDMYEPHTQLVSDTSRNTVVEYSLTAKLATYKEQVELYERRAKFELIEREQKINEQLRLVISNRNFKEETLKKELHSVKLQLASTINHNKSMCTTEDALEIAEITRKKMNDKMKDPECVTHKVKIAPHDYSKEKFLATFTPQKQLTPEQIFWSQDLIKLKFEALKEHTIVSRQIKALTVQLKKQISQLQETRSDTDSTLKVRTADSQITQLTEQVTNLQAQNDLFRAENDKLKQHYKELYDSIKITRSKHIEQVTTLTTKIMNLKAQILEKVNSVSKDHVKSKVLAQGKYAIDVEPIVPRFRNNRDAHLDYLRHLKESVETIRNIVEEAKVVRPLDRSIVFACRCSRTDHPLVFGLRLLKTYDGGSLAAYEFCKKVHRDRKSKKHTHKPKTENTNLEVLNTLHMDLCGPIRVQTINGKKYILVIVDDYSRFTWVKFLRSKDEAPEAEAVATACYTQNRSLIHTYHTKTPYELVHNKKPDLTFLKSLVLFVTLQTTVKILENFIQQLILEYLLAMHQAGRVIESITREPDKSWKPFTAWLVAKGYRQEEGIDFEESFAPVARIEAILIFIINAASKNMTIYQMDVKTAFLNGELKEEVYVSQPKGFVDLDHPTHVYHLKKALYGLKQAPRAWYDTMSRFLLDNRFSKDTAMALTAYADADHAGCQDTRRSTSGSAQFLGDKLTTALTSTRFPCIVIIVVPLLSAAITSNTPDTMADVNVNAATGQAPTMTPPMHTDDQILLHITWFWDTVQYVKTTRCYRCQLDAQWFELTKDTLRDALQITPVNKNQAFTSPPSSEALINFVNELGYPKLEEFTQSIHTFIDDKRNLAQHTPGKKKATLIVIPSILFTKLIIYHLQRKHKFHPRPDSPLYLPNEEPVLGYLKLKGKKRKPTTEVFDKPSKAIKTIPGLVTKKRKPIGSLRSVDESVADDVPVKEPYVDDEEAEAVATACYTQNRSLIHTRHHKTTYELVHNKKPDLTFFRVFGALCYPTNDSEDLGKLQPTADTGIFVGYAPSRKGYQIYNKKTRRIMETIHVQFDELTEPMAHVHLRPAPNFLTPGQISSILVPNPVPATPYAPPTNKELKILFQPMFDEYLDPPRADRLGSPAQAVQAPVTSSGTPLSTTIDQDAPSPHILPSSSALQSNSLPPGVASEPHFMEDHNVAPVDNNPFVNVFAPEPHSEASSSWDISSTESPYIYKVKLDKYGDVLKNKARLVAKGYRQEEGIDFEESFAPVARIEAIRIFITNAASRNMTVYQMDVKTAFLNGELKEEAPRAWYDTLSRFLLDNNFSKGVVDPTLFTHKTGKHILLVQIYVDDIIFASTDPKDCDMFSNEMSSKFQMSMIGKIALFPDTEEKSSVPSHNFPSKILQKIMWHSRIRYMKVAHQSDLVSHKFATQSMTTTLSIENGSLIEGKSNFEIYDTNQAS</sequence>
<evidence type="ECO:0000313" key="15">
    <source>
        <dbReference type="EMBL" id="GEU81360.1"/>
    </source>
</evidence>
<dbReference type="PANTHER" id="PTHR42648:SF11">
    <property type="entry name" value="TRANSPOSON TY4-P GAG-POL POLYPROTEIN"/>
    <property type="match status" value="1"/>
</dbReference>
<dbReference type="GO" id="GO:0003964">
    <property type="term" value="F:RNA-directed DNA polymerase activity"/>
    <property type="evidence" value="ECO:0007669"/>
    <property type="project" value="UniProtKB-KW"/>
</dbReference>
<organism evidence="15">
    <name type="scientific">Tanacetum cinerariifolium</name>
    <name type="common">Dalmatian daisy</name>
    <name type="synonym">Chrysanthemum cinerariifolium</name>
    <dbReference type="NCBI Taxonomy" id="118510"/>
    <lineage>
        <taxon>Eukaryota</taxon>
        <taxon>Viridiplantae</taxon>
        <taxon>Streptophyta</taxon>
        <taxon>Embryophyta</taxon>
        <taxon>Tracheophyta</taxon>
        <taxon>Spermatophyta</taxon>
        <taxon>Magnoliopsida</taxon>
        <taxon>eudicotyledons</taxon>
        <taxon>Gunneridae</taxon>
        <taxon>Pentapetalae</taxon>
        <taxon>asterids</taxon>
        <taxon>campanulids</taxon>
        <taxon>Asterales</taxon>
        <taxon>Asteraceae</taxon>
        <taxon>Asteroideae</taxon>
        <taxon>Anthemideae</taxon>
        <taxon>Anthemidinae</taxon>
        <taxon>Tanacetum</taxon>
    </lineage>
</organism>
<dbReference type="InterPro" id="IPR057670">
    <property type="entry name" value="SH3_retrovirus"/>
</dbReference>
<evidence type="ECO:0000259" key="14">
    <source>
        <dbReference type="Pfam" id="PF25597"/>
    </source>
</evidence>
<keyword evidence="8" id="KW-0808">Transferase</keyword>
<dbReference type="SUPFAM" id="SSF53098">
    <property type="entry name" value="Ribonuclease H-like"/>
    <property type="match status" value="1"/>
</dbReference>
<keyword evidence="3" id="KW-0255">Endonuclease</keyword>
<keyword evidence="9" id="KW-0233">DNA recombination</keyword>
<dbReference type="PANTHER" id="PTHR42648">
    <property type="entry name" value="TRANSPOSASE, PUTATIVE-RELATED"/>
    <property type="match status" value="1"/>
</dbReference>
<dbReference type="SUPFAM" id="SSF56672">
    <property type="entry name" value="DNA/RNA polymerases"/>
    <property type="match status" value="1"/>
</dbReference>
<keyword evidence="5" id="KW-0460">Magnesium</keyword>
<evidence type="ECO:0000256" key="7">
    <source>
        <dbReference type="ARBA" id="ARBA00022918"/>
    </source>
</evidence>
<dbReference type="InterPro" id="IPR043502">
    <property type="entry name" value="DNA/RNA_pol_sf"/>
</dbReference>
<keyword evidence="10" id="KW-0511">Multifunctional enzyme</keyword>
<feature type="compositionally biased region" description="Polar residues" evidence="12">
    <location>
        <begin position="1501"/>
        <end position="1514"/>
    </location>
</feature>
<evidence type="ECO:0000256" key="12">
    <source>
        <dbReference type="SAM" id="MobiDB-lite"/>
    </source>
</evidence>
<dbReference type="Pfam" id="PF25597">
    <property type="entry name" value="SH3_retrovirus"/>
    <property type="match status" value="1"/>
</dbReference>
<dbReference type="GO" id="GO:0006310">
    <property type="term" value="P:DNA recombination"/>
    <property type="evidence" value="ECO:0007669"/>
    <property type="project" value="UniProtKB-KW"/>
</dbReference>
<dbReference type="Pfam" id="PF07727">
    <property type="entry name" value="RVT_2"/>
    <property type="match status" value="2"/>
</dbReference>
<evidence type="ECO:0000256" key="2">
    <source>
        <dbReference type="ARBA" id="ARBA00022723"/>
    </source>
</evidence>
<keyword evidence="11" id="KW-0175">Coiled coil</keyword>
<evidence type="ECO:0000256" key="4">
    <source>
        <dbReference type="ARBA" id="ARBA00022801"/>
    </source>
</evidence>
<dbReference type="GO" id="GO:0003676">
    <property type="term" value="F:nucleic acid binding"/>
    <property type="evidence" value="ECO:0007669"/>
    <property type="project" value="InterPro"/>
</dbReference>